<sequence length="97" mass="10891">MSANRGTTAALSELEEKLLHLKNLTEANQFMLEVLKDQGERLQEIDGDTARSMLREQARSRFSPTKGKTPKPEVLAILEQTLGTQQSAQIIPFPKRN</sequence>
<name>A0A1B0ZNT9_9RHOB</name>
<reference evidence="2 4" key="2">
    <citation type="submission" date="2023-02" db="EMBL/GenBank/DDBJ databases">
        <title>Population genomics of bacteria associated with diatom.</title>
        <authorList>
            <person name="Xie J."/>
            <person name="Wang H."/>
        </authorList>
    </citation>
    <scope>NUCLEOTIDE SEQUENCE [LARGE SCALE GENOMIC DNA]</scope>
    <source>
        <strain evidence="2 4">PT47_8</strain>
    </source>
</reference>
<evidence type="ECO:0000313" key="1">
    <source>
        <dbReference type="EMBL" id="ANP35846.1"/>
    </source>
</evidence>
<gene>
    <name evidence="1" type="ORF">JL2886_00922</name>
    <name evidence="2" type="ORF">PXK24_09050</name>
</gene>
<dbReference type="EMBL" id="JARCJK010000003">
    <property type="protein sequence ID" value="MDE4165840.1"/>
    <property type="molecule type" value="Genomic_DNA"/>
</dbReference>
<evidence type="ECO:0000313" key="2">
    <source>
        <dbReference type="EMBL" id="MDE4165840.1"/>
    </source>
</evidence>
<keyword evidence="3" id="KW-1185">Reference proteome</keyword>
<dbReference type="Proteomes" id="UP000092565">
    <property type="component" value="Chromosome"/>
</dbReference>
<protein>
    <submittedName>
        <fullName evidence="1">Uncharacterized protein</fullName>
    </submittedName>
</protein>
<organism evidence="1 3">
    <name type="scientific">Phaeobacter gallaeciensis</name>
    <dbReference type="NCBI Taxonomy" id="60890"/>
    <lineage>
        <taxon>Bacteria</taxon>
        <taxon>Pseudomonadati</taxon>
        <taxon>Pseudomonadota</taxon>
        <taxon>Alphaproteobacteria</taxon>
        <taxon>Rhodobacterales</taxon>
        <taxon>Roseobacteraceae</taxon>
        <taxon>Phaeobacter</taxon>
    </lineage>
</organism>
<dbReference type="AlphaFoldDB" id="A0A1B0ZNT9"/>
<dbReference type="Proteomes" id="UP001218364">
    <property type="component" value="Unassembled WGS sequence"/>
</dbReference>
<dbReference type="OrthoDB" id="7667684at2"/>
<reference evidence="1 3" key="1">
    <citation type="submission" date="2016-04" db="EMBL/GenBank/DDBJ databases">
        <authorList>
            <person name="Evans L.H."/>
            <person name="Alamgir A."/>
            <person name="Owens N."/>
            <person name="Weber N.D."/>
            <person name="Virtaneva K."/>
            <person name="Barbian K."/>
            <person name="Babar A."/>
            <person name="Rosenke K."/>
        </authorList>
    </citation>
    <scope>NUCLEOTIDE SEQUENCE [LARGE SCALE GENOMIC DNA]</scope>
    <source>
        <strain evidence="1 3">JL2886</strain>
    </source>
</reference>
<dbReference type="RefSeq" id="WP_065273528.1">
    <property type="nucleotide sequence ID" value="NZ_CP015124.1"/>
</dbReference>
<accession>A0A1B0ZNT9</accession>
<dbReference type="EMBL" id="CP015124">
    <property type="protein sequence ID" value="ANP35846.1"/>
    <property type="molecule type" value="Genomic_DNA"/>
</dbReference>
<evidence type="ECO:0000313" key="3">
    <source>
        <dbReference type="Proteomes" id="UP000092565"/>
    </source>
</evidence>
<evidence type="ECO:0000313" key="4">
    <source>
        <dbReference type="Proteomes" id="UP001218364"/>
    </source>
</evidence>
<proteinExistence type="predicted"/>